<accession>A0A2P6MVB7</accession>
<dbReference type="STRING" id="1890364.A0A2P6MVB7"/>
<evidence type="ECO:0000256" key="2">
    <source>
        <dbReference type="ARBA" id="ARBA00022741"/>
    </source>
</evidence>
<feature type="domain" description="PWWP" evidence="5">
    <location>
        <begin position="328"/>
        <end position="391"/>
    </location>
</feature>
<evidence type="ECO:0000259" key="5">
    <source>
        <dbReference type="PROSITE" id="PS50812"/>
    </source>
</evidence>
<feature type="region of interest" description="Disordered" evidence="4">
    <location>
        <begin position="278"/>
        <end position="304"/>
    </location>
</feature>
<keyword evidence="2" id="KW-0547">Nucleotide-binding</keyword>
<dbReference type="GO" id="GO:0003677">
    <property type="term" value="F:DNA binding"/>
    <property type="evidence" value="ECO:0007669"/>
    <property type="project" value="InterPro"/>
</dbReference>
<dbReference type="AlphaFoldDB" id="A0A2P6MVB7"/>
<dbReference type="EMBL" id="MDYQ01000375">
    <property type="protein sequence ID" value="PRP75586.1"/>
    <property type="molecule type" value="Genomic_DNA"/>
</dbReference>
<feature type="compositionally biased region" description="Basic and acidic residues" evidence="4">
    <location>
        <begin position="513"/>
        <end position="532"/>
    </location>
</feature>
<feature type="region of interest" description="Disordered" evidence="4">
    <location>
        <begin position="420"/>
        <end position="545"/>
    </location>
</feature>
<organism evidence="6 7">
    <name type="scientific">Planoprotostelium fungivorum</name>
    <dbReference type="NCBI Taxonomy" id="1890364"/>
    <lineage>
        <taxon>Eukaryota</taxon>
        <taxon>Amoebozoa</taxon>
        <taxon>Evosea</taxon>
        <taxon>Variosea</taxon>
        <taxon>Cavosteliida</taxon>
        <taxon>Cavosteliaceae</taxon>
        <taxon>Planoprotostelium</taxon>
    </lineage>
</organism>
<dbReference type="Gene3D" id="2.30.30.140">
    <property type="match status" value="1"/>
</dbReference>
<evidence type="ECO:0000256" key="1">
    <source>
        <dbReference type="ARBA" id="ARBA00022598"/>
    </source>
</evidence>
<dbReference type="InParanoid" id="A0A2P6MVB7"/>
<dbReference type="SMART" id="SM00293">
    <property type="entry name" value="PWWP"/>
    <property type="match status" value="1"/>
</dbReference>
<dbReference type="GO" id="GO:0006310">
    <property type="term" value="P:DNA recombination"/>
    <property type="evidence" value="ECO:0007669"/>
    <property type="project" value="InterPro"/>
</dbReference>
<keyword evidence="3" id="KW-0067">ATP-binding</keyword>
<dbReference type="SUPFAM" id="SSF56091">
    <property type="entry name" value="DNA ligase/mRNA capping enzyme, catalytic domain"/>
    <property type="match status" value="1"/>
</dbReference>
<dbReference type="InterPro" id="IPR036599">
    <property type="entry name" value="DNA_ligase_N_sf"/>
</dbReference>
<dbReference type="Gene3D" id="1.10.3260.10">
    <property type="entry name" value="DNA ligase, ATP-dependent, N-terminal domain"/>
    <property type="match status" value="1"/>
</dbReference>
<dbReference type="GO" id="GO:0005524">
    <property type="term" value="F:ATP binding"/>
    <property type="evidence" value="ECO:0007669"/>
    <property type="project" value="UniProtKB-KW"/>
</dbReference>
<dbReference type="GO" id="GO:0032807">
    <property type="term" value="C:DNA ligase IV complex"/>
    <property type="evidence" value="ECO:0007669"/>
    <property type="project" value="TreeGrafter"/>
</dbReference>
<dbReference type="PANTHER" id="PTHR45997:SF1">
    <property type="entry name" value="DNA LIGASE 4"/>
    <property type="match status" value="1"/>
</dbReference>
<dbReference type="PANTHER" id="PTHR45997">
    <property type="entry name" value="DNA LIGASE 4"/>
    <property type="match status" value="1"/>
</dbReference>
<dbReference type="InterPro" id="IPR000313">
    <property type="entry name" value="PWWP_dom"/>
</dbReference>
<dbReference type="GO" id="GO:0003910">
    <property type="term" value="F:DNA ligase (ATP) activity"/>
    <property type="evidence" value="ECO:0007669"/>
    <property type="project" value="InterPro"/>
</dbReference>
<dbReference type="Pfam" id="PF00855">
    <property type="entry name" value="PWWP"/>
    <property type="match status" value="1"/>
</dbReference>
<dbReference type="Gene3D" id="3.30.470.30">
    <property type="entry name" value="DNA ligase/mRNA capping enzyme"/>
    <property type="match status" value="1"/>
</dbReference>
<name>A0A2P6MVB7_9EUKA</name>
<keyword evidence="7" id="KW-1185">Reference proteome</keyword>
<gene>
    <name evidence="6" type="ORF">PROFUN_15656</name>
</gene>
<protein>
    <submittedName>
        <fullName evidence="6">DNA ligase</fullName>
    </submittedName>
</protein>
<dbReference type="Proteomes" id="UP000241769">
    <property type="component" value="Unassembled WGS sequence"/>
</dbReference>
<dbReference type="SUPFAM" id="SSF63748">
    <property type="entry name" value="Tudor/PWWP/MBT"/>
    <property type="match status" value="1"/>
</dbReference>
<evidence type="ECO:0000256" key="3">
    <source>
        <dbReference type="ARBA" id="ARBA00022840"/>
    </source>
</evidence>
<feature type="compositionally biased region" description="Polar residues" evidence="4">
    <location>
        <begin position="533"/>
        <end position="545"/>
    </location>
</feature>
<dbReference type="GO" id="GO:0006297">
    <property type="term" value="P:nucleotide-excision repair, DNA gap filling"/>
    <property type="evidence" value="ECO:0007669"/>
    <property type="project" value="TreeGrafter"/>
</dbReference>
<dbReference type="OrthoDB" id="151490at2759"/>
<evidence type="ECO:0000256" key="4">
    <source>
        <dbReference type="SAM" id="MobiDB-lite"/>
    </source>
</evidence>
<evidence type="ECO:0000313" key="6">
    <source>
        <dbReference type="EMBL" id="PRP75586.1"/>
    </source>
</evidence>
<dbReference type="InterPro" id="IPR012310">
    <property type="entry name" value="DNA_ligase_ATP-dep_cent"/>
</dbReference>
<keyword evidence="1 6" id="KW-0436">Ligase</keyword>
<sequence>MQRWQFDFYYPGDDFSGMNYWIHQDTLRIDLFDEFTKEERRWLGSCWLSFSAVYAHGKNTLPTNLSLCVTNPAHKVLSNSNLTSEGRDLLCPLSHSRTPSSTATEQKWIVRIILKGKTCDCTSPDRSMRLDLKIGMSEKTVLQFFQLFNVSSNLRAVCQELKTPGYKPMLASCHAPENVIKAMSGDPFIVEEKFDGEKVQIHKNGREVKVEVLRSKRTPASSCARMVLLKSERCIRTKARIIKVVEQREAKTVEDITKAVDQAILKRSGWLQSLASGCPARQNRKRVASTPPQKPRSNATRKKFSKLNLRQLGAQPATGNTTRKMGEPGEIVWVKFGSYPMWPAKVTPMEELPKKVKDKMKHTEDQQIVYFFGSEDYAAVAINGVQKWEEGYEKNKTPKKGGKQFIKALKQAEFWLKHKRHMDPEDEEEGEEASTPKTKRSRRSSAASTNGDDSAEERISLTQDSRSPSKEKGKKEEKKRDRRKSRDAGSDDEGKRKRTHNEEKSPRRTSRSSNRENEDKSVETPDHSHEHNGNTSKSDIVSTPSVDRANRKQINSANVAAVTNSICKHPIAKYFKFAVVEDNVEGTVTAKAYWSENRPDIQAEVHPSVSSLHFLMDITAYLACLNQLNESEDAVTIVLQKIPKASVVTLKAHVLQFGDNNVIVECEAYVSEQSLVAKAKVIKSIVHPDVPLSKEATPTTKKKED</sequence>
<dbReference type="GO" id="GO:0006303">
    <property type="term" value="P:double-strand break repair via nonhomologous end joining"/>
    <property type="evidence" value="ECO:0007669"/>
    <property type="project" value="TreeGrafter"/>
</dbReference>
<reference evidence="6 7" key="1">
    <citation type="journal article" date="2018" name="Genome Biol. Evol.">
        <title>Multiple Roots of Fruiting Body Formation in Amoebozoa.</title>
        <authorList>
            <person name="Hillmann F."/>
            <person name="Forbes G."/>
            <person name="Novohradska S."/>
            <person name="Ferling I."/>
            <person name="Riege K."/>
            <person name="Groth M."/>
            <person name="Westermann M."/>
            <person name="Marz M."/>
            <person name="Spaller T."/>
            <person name="Winckler T."/>
            <person name="Schaap P."/>
            <person name="Glockner G."/>
        </authorList>
    </citation>
    <scope>NUCLEOTIDE SEQUENCE [LARGE SCALE GENOMIC DNA]</scope>
    <source>
        <strain evidence="6 7">Jena</strain>
    </source>
</reference>
<dbReference type="Pfam" id="PF01068">
    <property type="entry name" value="DNA_ligase_A_M"/>
    <property type="match status" value="1"/>
</dbReference>
<feature type="compositionally biased region" description="Basic and acidic residues" evidence="4">
    <location>
        <begin position="467"/>
        <end position="506"/>
    </location>
</feature>
<comment type="caution">
    <text evidence="6">The sequence shown here is derived from an EMBL/GenBank/DDBJ whole genome shotgun (WGS) entry which is preliminary data.</text>
</comment>
<dbReference type="InterPro" id="IPR029710">
    <property type="entry name" value="LIG4"/>
</dbReference>
<proteinExistence type="predicted"/>
<evidence type="ECO:0000313" key="7">
    <source>
        <dbReference type="Proteomes" id="UP000241769"/>
    </source>
</evidence>
<dbReference type="PROSITE" id="PS50812">
    <property type="entry name" value="PWWP"/>
    <property type="match status" value="1"/>
</dbReference>